<name>A0ABQ2KDT1_9NOCA</name>
<comment type="caution">
    <text evidence="1">The sequence shown here is derived from an EMBL/GenBank/DDBJ whole genome shotgun (WGS) entry which is preliminary data.</text>
</comment>
<proteinExistence type="predicted"/>
<evidence type="ECO:0000313" key="1">
    <source>
        <dbReference type="EMBL" id="GGN78520.1"/>
    </source>
</evidence>
<organism evidence="1 2">
    <name type="scientific">Nocardia rhizosphaerihabitans</name>
    <dbReference type="NCBI Taxonomy" id="1691570"/>
    <lineage>
        <taxon>Bacteria</taxon>
        <taxon>Bacillati</taxon>
        <taxon>Actinomycetota</taxon>
        <taxon>Actinomycetes</taxon>
        <taxon>Mycobacteriales</taxon>
        <taxon>Nocardiaceae</taxon>
        <taxon>Nocardia</taxon>
    </lineage>
</organism>
<gene>
    <name evidence="1" type="ORF">GCM10011610_26140</name>
</gene>
<protein>
    <submittedName>
        <fullName evidence="1">Uncharacterized protein</fullName>
    </submittedName>
</protein>
<accession>A0ABQ2KDT1</accession>
<evidence type="ECO:0000313" key="2">
    <source>
        <dbReference type="Proteomes" id="UP000658127"/>
    </source>
</evidence>
<dbReference type="Proteomes" id="UP000658127">
    <property type="component" value="Unassembled WGS sequence"/>
</dbReference>
<keyword evidence="2" id="KW-1185">Reference proteome</keyword>
<sequence length="58" mass="6423">MSRKRDARVPEADDRCHVKTVCPSEPPALTLPAARALLRLLLHAARGSESKDDDDEEL</sequence>
<dbReference type="EMBL" id="BMNE01000003">
    <property type="protein sequence ID" value="GGN78520.1"/>
    <property type="molecule type" value="Genomic_DNA"/>
</dbReference>
<reference evidence="2" key="1">
    <citation type="journal article" date="2019" name="Int. J. Syst. Evol. Microbiol.">
        <title>The Global Catalogue of Microorganisms (GCM) 10K type strain sequencing project: providing services to taxonomists for standard genome sequencing and annotation.</title>
        <authorList>
            <consortium name="The Broad Institute Genomics Platform"/>
            <consortium name="The Broad Institute Genome Sequencing Center for Infectious Disease"/>
            <person name="Wu L."/>
            <person name="Ma J."/>
        </authorList>
    </citation>
    <scope>NUCLEOTIDE SEQUENCE [LARGE SCALE GENOMIC DNA]</scope>
    <source>
        <strain evidence="2">CGMCC 4.7329</strain>
    </source>
</reference>